<reference evidence="1 2" key="2">
    <citation type="submission" date="2016-01" db="EMBL/GenBank/DDBJ databases">
        <title>Microcella alkaliphila JAM AC0309 whole genome shotgun sequence.</title>
        <authorList>
            <person name="Kurata A."/>
            <person name="Hirose Y."/>
            <person name="Kishimoto N."/>
            <person name="Kobayashi T."/>
        </authorList>
    </citation>
    <scope>NUCLEOTIDE SEQUENCE [LARGE SCALE GENOMIC DNA]</scope>
    <source>
        <strain evidence="1 2">JAM AC0309</strain>
    </source>
</reference>
<organism evidence="1 2">
    <name type="scientific">Microcella alkaliphila</name>
    <dbReference type="NCBI Taxonomy" id="279828"/>
    <lineage>
        <taxon>Bacteria</taxon>
        <taxon>Bacillati</taxon>
        <taxon>Actinomycetota</taxon>
        <taxon>Actinomycetes</taxon>
        <taxon>Micrococcales</taxon>
        <taxon>Microbacteriaceae</taxon>
        <taxon>Microcella</taxon>
    </lineage>
</organism>
<evidence type="ECO:0000313" key="2">
    <source>
        <dbReference type="Proteomes" id="UP000218965"/>
    </source>
</evidence>
<dbReference type="EMBL" id="AP017315">
    <property type="protein sequence ID" value="BAU31201.1"/>
    <property type="molecule type" value="Genomic_DNA"/>
</dbReference>
<gene>
    <name evidence="1" type="ORF">MalAC0309_0326</name>
</gene>
<proteinExistence type="predicted"/>
<evidence type="ECO:0000313" key="1">
    <source>
        <dbReference type="EMBL" id="BAU31201.1"/>
    </source>
</evidence>
<accession>A0A0U5B976</accession>
<dbReference type="RefSeq" id="WP_096420248.1">
    <property type="nucleotide sequence ID" value="NZ_AP017315.1"/>
</dbReference>
<protein>
    <submittedName>
        <fullName evidence="1">Uncharacterized protein</fullName>
    </submittedName>
</protein>
<dbReference type="OrthoDB" id="1090005at2"/>
<name>A0A0U5B976_9MICO</name>
<sequence>MSTPATRIPTGVDGIVVDLIPTQRQVFGTFVDCNMASAWVGERFRIFPGKYGEDPVWGDGAHLKIGEGATVSEAFGLPAEGFRDPHLPPVAARDADGLHGAIWFETVYADPRDSTGHRLYALYHNENYPETLPYDPRTGRGLSDRDWPPGLQGDASIQAVPRIGIMRSADGGSSWTDCGILLEDRDDRMIRLPVNRNYCFPGGVGDPSAVASGDHLYVFFGEYAYPETWSAETWSAAREASVQCVSVARIPLSDLDAPTGAARRWDGQRFAAAWDAPGAPIASLQIPAEDGGGPVSQGDQLYYWGPSVSWNEELNVWVMLLGRVDGPFWVGDSLFLSINPHADLGAGDNAQQWSTPVRIVHRPGATLWYPSLQPMDTPEDLERRRTCVRLGARSRLWFKEMEGDRHEYLSDLIVELHRPDGVAR</sequence>
<dbReference type="Proteomes" id="UP000218965">
    <property type="component" value="Chromosome"/>
</dbReference>
<dbReference type="KEGG" id="malk:MalAC0309_0326"/>
<reference evidence="2" key="1">
    <citation type="submission" date="2015-12" db="EMBL/GenBank/DDBJ databases">
        <authorList>
            <person name="Shamseldin A."/>
            <person name="Moawad H."/>
            <person name="Abd El-Rahim W.M."/>
            <person name="Sadowsky M.J."/>
        </authorList>
    </citation>
    <scope>NUCLEOTIDE SEQUENCE [LARGE SCALE GENOMIC DNA]</scope>
    <source>
        <strain evidence="2">JAM AC0309</strain>
    </source>
</reference>
<dbReference type="AlphaFoldDB" id="A0A0U5B976"/>